<reference evidence="1" key="2">
    <citation type="submission" date="2014-09" db="EMBL/GenBank/DDBJ databases">
        <title>Criblamydia sequanensis harbors a mega-plasmid encoding arsenite resistance.</title>
        <authorList>
            <person name="Bertelli C."/>
            <person name="Goesmann A."/>
            <person name="Greub G."/>
        </authorList>
    </citation>
    <scope>NUCLEOTIDE SEQUENCE [LARGE SCALE GENOMIC DNA]</scope>
    <source>
        <strain evidence="1">CRIB-18</strain>
    </source>
</reference>
<dbReference type="RefSeq" id="WP_041016762.1">
    <property type="nucleotide sequence ID" value="NZ_CCEJ010000003.1"/>
</dbReference>
<sequence length="66" mass="7266">MSVAKVIEIICEGDTIENALKNGIKDVTKTVKNVKQINVKHVEAIVNKNKIASFRVNANVTFVVDN</sequence>
<proteinExistence type="predicted"/>
<dbReference type="Pfam" id="PF07311">
    <property type="entry name" value="Dodecin"/>
    <property type="match status" value="1"/>
</dbReference>
<dbReference type="STRING" id="1437425.CSEC_0396"/>
<organism evidence="1 2">
    <name type="scientific">Candidatus Criblamydia sequanensis CRIB-18</name>
    <dbReference type="NCBI Taxonomy" id="1437425"/>
    <lineage>
        <taxon>Bacteria</taxon>
        <taxon>Pseudomonadati</taxon>
        <taxon>Chlamydiota</taxon>
        <taxon>Chlamydiia</taxon>
        <taxon>Parachlamydiales</taxon>
        <taxon>Candidatus Criblamydiaceae</taxon>
        <taxon>Candidatus Criblamydia</taxon>
    </lineage>
</organism>
<dbReference type="InterPro" id="IPR036694">
    <property type="entry name" value="Dodecin-like_sf"/>
</dbReference>
<keyword evidence="2" id="KW-1185">Reference proteome</keyword>
<evidence type="ECO:0000313" key="1">
    <source>
        <dbReference type="EMBL" id="CDR33233.1"/>
    </source>
</evidence>
<protein>
    <recommendedName>
        <fullName evidence="3">Dodecin domain-containing protein</fullName>
    </recommendedName>
</protein>
<dbReference type="InterPro" id="IPR025543">
    <property type="entry name" value="Dodecin-like"/>
</dbReference>
<dbReference type="OrthoDB" id="21699at2"/>
<dbReference type="Proteomes" id="UP000031552">
    <property type="component" value="Unassembled WGS sequence"/>
</dbReference>
<dbReference type="AlphaFoldDB" id="A0A090D0X8"/>
<reference evidence="1" key="1">
    <citation type="submission" date="2013-12" db="EMBL/GenBank/DDBJ databases">
        <authorList>
            <person name="Linke B."/>
        </authorList>
    </citation>
    <scope>NUCLEOTIDE SEQUENCE [LARGE SCALE GENOMIC DNA]</scope>
    <source>
        <strain evidence="1">CRIB-18</strain>
    </source>
</reference>
<evidence type="ECO:0008006" key="3">
    <source>
        <dbReference type="Google" id="ProtNLM"/>
    </source>
</evidence>
<dbReference type="Gene3D" id="3.30.1660.10">
    <property type="entry name" value="Flavin-binding protein dodecin"/>
    <property type="match status" value="1"/>
</dbReference>
<dbReference type="EMBL" id="CCEJ010000003">
    <property type="protein sequence ID" value="CDR33233.1"/>
    <property type="molecule type" value="Genomic_DNA"/>
</dbReference>
<evidence type="ECO:0000313" key="2">
    <source>
        <dbReference type="Proteomes" id="UP000031552"/>
    </source>
</evidence>
<name>A0A090D0X8_9BACT</name>
<comment type="caution">
    <text evidence="1">The sequence shown here is derived from an EMBL/GenBank/DDBJ whole genome shotgun (WGS) entry which is preliminary data.</text>
</comment>
<dbReference type="eggNOG" id="COG3360">
    <property type="taxonomic scope" value="Bacteria"/>
</dbReference>
<dbReference type="SUPFAM" id="SSF89807">
    <property type="entry name" value="Dodecin-like"/>
    <property type="match status" value="1"/>
</dbReference>
<dbReference type="InterPro" id="IPR009923">
    <property type="entry name" value="Dodecin"/>
</dbReference>
<accession>A0A090D0X8</accession>
<gene>
    <name evidence="1" type="ORF">CSEC_0396</name>
</gene>